<proteinExistence type="predicted"/>
<feature type="domain" description="GGDEF" evidence="2">
    <location>
        <begin position="557"/>
        <end position="689"/>
    </location>
</feature>
<keyword evidence="1" id="KW-1133">Transmembrane helix</keyword>
<evidence type="ECO:0000313" key="4">
    <source>
        <dbReference type="Proteomes" id="UP001595803"/>
    </source>
</evidence>
<dbReference type="NCBIfam" id="TIGR00254">
    <property type="entry name" value="GGDEF"/>
    <property type="match status" value="1"/>
</dbReference>
<gene>
    <name evidence="3" type="ORF">ACFOSB_15355</name>
</gene>
<dbReference type="CDD" id="cd01949">
    <property type="entry name" value="GGDEF"/>
    <property type="match status" value="1"/>
</dbReference>
<dbReference type="EC" id="2.7.7.65" evidence="3"/>
<dbReference type="InterPro" id="IPR050469">
    <property type="entry name" value="Diguanylate_Cyclase"/>
</dbReference>
<dbReference type="Proteomes" id="UP001595803">
    <property type="component" value="Unassembled WGS sequence"/>
</dbReference>
<dbReference type="PANTHER" id="PTHR45138:SF9">
    <property type="entry name" value="DIGUANYLATE CYCLASE DGCM-RELATED"/>
    <property type="match status" value="1"/>
</dbReference>
<dbReference type="SUPFAM" id="SSF55073">
    <property type="entry name" value="Nucleotide cyclase"/>
    <property type="match status" value="1"/>
</dbReference>
<feature type="transmembrane region" description="Helical" evidence="1">
    <location>
        <begin position="183"/>
        <end position="204"/>
    </location>
</feature>
<keyword evidence="1" id="KW-0812">Transmembrane</keyword>
<dbReference type="PANTHER" id="PTHR45138">
    <property type="entry name" value="REGULATORY COMPONENTS OF SENSORY TRANSDUCTION SYSTEM"/>
    <property type="match status" value="1"/>
</dbReference>
<accession>A0ABV7ZAX0</accession>
<dbReference type="RefSeq" id="WP_380102696.1">
    <property type="nucleotide sequence ID" value="NZ_JBHRZG010000022.1"/>
</dbReference>
<keyword evidence="1" id="KW-0472">Membrane</keyword>
<dbReference type="GO" id="GO:0052621">
    <property type="term" value="F:diguanylate cyclase activity"/>
    <property type="evidence" value="ECO:0007669"/>
    <property type="project" value="UniProtKB-EC"/>
</dbReference>
<feature type="transmembrane region" description="Helical" evidence="1">
    <location>
        <begin position="18"/>
        <end position="37"/>
    </location>
</feature>
<dbReference type="Pfam" id="PF00990">
    <property type="entry name" value="GGDEF"/>
    <property type="match status" value="1"/>
</dbReference>
<dbReference type="Gene3D" id="3.30.70.270">
    <property type="match status" value="1"/>
</dbReference>
<organism evidence="3 4">
    <name type="scientific">Deinococcus rufus</name>
    <dbReference type="NCBI Taxonomy" id="2136097"/>
    <lineage>
        <taxon>Bacteria</taxon>
        <taxon>Thermotogati</taxon>
        <taxon>Deinococcota</taxon>
        <taxon>Deinococci</taxon>
        <taxon>Deinococcales</taxon>
        <taxon>Deinococcaceae</taxon>
        <taxon>Deinococcus</taxon>
    </lineage>
</organism>
<dbReference type="InterPro" id="IPR029787">
    <property type="entry name" value="Nucleotide_cyclase"/>
</dbReference>
<comment type="caution">
    <text evidence="3">The sequence shown here is derived from an EMBL/GenBank/DDBJ whole genome shotgun (WGS) entry which is preliminary data.</text>
</comment>
<sequence>MAVRPVPAAFGAFTLRHAYITVLVVLGVLSVMSNVLLSMQLRATRTTAVQITAAARQQMLAVRIAADAERAAATGDPHGLDELRVLLRQFGASHARLSRGAPDLYPAEFPGDLRQHYDRVLTPLVTAFTAAAQRVADTAAPAPGTPDVALLTTQARGALQAALGQALALTQANSERVVTQVQWLSWARVALVLTLLTALGVFMFRPLERRNRMLMAILTKERNAADRLAAQAQAGREHALLLAELTRSFSSAQELSELTGAAHRLLGPALSCTTVGLVQLGTAAGDLPLHGPEHGVIRRVLAHSGRLDHALVTGHAGPLTVAEVPGLHRAGVHAALVPLPEKAERPPVALLLAAAGEHAPTWTPEQQALAAATAQALCAAWERVHLLEELHRRDAYAQALLAVSALTEGERRPQDVAAATVAVMAQVTRIDGAELSIVEHGRRHTQRLVAEAAPHRTADAGALHDRPMQVCSVPLGHAGGRTYDLHLSRLDARPWAPADHALFTAAARTVAVALARQAYLHDIEHAALTDRLTGLPNRRAFEHDLEAAIVTSRRDGTSMSVLMIDLDGLKGINDRLGHAAGDTLLRAFGDALPRAFRPEDVAYRLGGDEFAVLFVHARPEGRERLLGRVEHAASLTRAAGFPEMGASAGIAFCPHDGWTATQLVQLADERMYEDKADRRLRRGASAAST</sequence>
<evidence type="ECO:0000313" key="3">
    <source>
        <dbReference type="EMBL" id="MFC3834228.1"/>
    </source>
</evidence>
<dbReference type="SMART" id="SM00267">
    <property type="entry name" value="GGDEF"/>
    <property type="match status" value="1"/>
</dbReference>
<name>A0ABV7ZAX0_9DEIO</name>
<dbReference type="InterPro" id="IPR000160">
    <property type="entry name" value="GGDEF_dom"/>
</dbReference>
<dbReference type="PROSITE" id="PS50887">
    <property type="entry name" value="GGDEF"/>
    <property type="match status" value="1"/>
</dbReference>
<keyword evidence="3" id="KW-0548">Nucleotidyltransferase</keyword>
<protein>
    <submittedName>
        <fullName evidence="3">Diguanylate cyclase domain-containing protein</fullName>
        <ecNumber evidence="3">2.7.7.65</ecNumber>
    </submittedName>
</protein>
<evidence type="ECO:0000259" key="2">
    <source>
        <dbReference type="PROSITE" id="PS50887"/>
    </source>
</evidence>
<reference evidence="4" key="1">
    <citation type="journal article" date="2019" name="Int. J. Syst. Evol. Microbiol.">
        <title>The Global Catalogue of Microorganisms (GCM) 10K type strain sequencing project: providing services to taxonomists for standard genome sequencing and annotation.</title>
        <authorList>
            <consortium name="The Broad Institute Genomics Platform"/>
            <consortium name="The Broad Institute Genome Sequencing Center for Infectious Disease"/>
            <person name="Wu L."/>
            <person name="Ma J."/>
        </authorList>
    </citation>
    <scope>NUCLEOTIDE SEQUENCE [LARGE SCALE GENOMIC DNA]</scope>
    <source>
        <strain evidence="4">CCTCC AB 2017081</strain>
    </source>
</reference>
<dbReference type="EMBL" id="JBHRZG010000022">
    <property type="protein sequence ID" value="MFC3834228.1"/>
    <property type="molecule type" value="Genomic_DNA"/>
</dbReference>
<keyword evidence="3" id="KW-0808">Transferase</keyword>
<evidence type="ECO:0000256" key="1">
    <source>
        <dbReference type="SAM" id="Phobius"/>
    </source>
</evidence>
<dbReference type="InterPro" id="IPR043128">
    <property type="entry name" value="Rev_trsase/Diguanyl_cyclase"/>
</dbReference>
<keyword evidence="4" id="KW-1185">Reference proteome</keyword>